<gene>
    <name evidence="12" type="primary">ggt</name>
    <name evidence="12" type="ORF">BN873_p60018</name>
</gene>
<dbReference type="InterPro" id="IPR055262">
    <property type="entry name" value="GGT_CS"/>
</dbReference>
<dbReference type="PANTHER" id="PTHR43199:SF1">
    <property type="entry name" value="GLUTATHIONE HYDROLASE PROENZYME"/>
    <property type="match status" value="1"/>
</dbReference>
<accession>W6MEK2</accession>
<dbReference type="SUPFAM" id="SSF56235">
    <property type="entry name" value="N-terminal nucleophile aminohydrolases (Ntn hydrolases)"/>
    <property type="match status" value="1"/>
</dbReference>
<evidence type="ECO:0000256" key="10">
    <source>
        <dbReference type="PIRSR" id="PIRSR600101-2"/>
    </source>
</evidence>
<dbReference type="InterPro" id="IPR043137">
    <property type="entry name" value="GGT_ssub_C"/>
</dbReference>
<feature type="binding site" evidence="10">
    <location>
        <position position="453"/>
    </location>
    <ligand>
        <name>L-glutamate</name>
        <dbReference type="ChEBI" id="CHEBI:29985"/>
    </ligand>
</feature>
<dbReference type="UniPathway" id="UPA00204"/>
<evidence type="ECO:0000256" key="11">
    <source>
        <dbReference type="RuleBase" id="RU368036"/>
    </source>
</evidence>
<dbReference type="GO" id="GO:0036374">
    <property type="term" value="F:glutathione hydrolase activity"/>
    <property type="evidence" value="ECO:0007669"/>
    <property type="project" value="UniProtKB-UniRule"/>
</dbReference>
<dbReference type="FunFam" id="3.60.20.40:FF:000003">
    <property type="entry name" value="Gamma-glutamyltranspeptidase"/>
    <property type="match status" value="1"/>
</dbReference>
<comment type="PTM">
    <text evidence="11">Cleaved by autocatalysis into a large and a small subunit.</text>
</comment>
<dbReference type="EC" id="2.3.2.2" evidence="11"/>
<dbReference type="PROSITE" id="PS00462">
    <property type="entry name" value="G_GLU_TRANSPEPTIDASE"/>
    <property type="match status" value="1"/>
</dbReference>
<dbReference type="Gene3D" id="1.10.246.130">
    <property type="match status" value="1"/>
</dbReference>
<keyword evidence="7 11" id="KW-0012">Acyltransferase</keyword>
<protein>
    <recommendedName>
        <fullName evidence="11">Glutathione hydrolase proenzyme</fullName>
        <ecNumber evidence="11">2.3.2.2</ecNumber>
        <ecNumber evidence="11">3.4.19.13</ecNumber>
    </recommendedName>
    <component>
        <recommendedName>
            <fullName evidence="11">Glutathione hydrolase large chain</fullName>
        </recommendedName>
    </component>
    <component>
        <recommendedName>
            <fullName evidence="11">Glutathione hydrolase small chain</fullName>
        </recommendedName>
    </component>
</protein>
<dbReference type="PRINTS" id="PR01210">
    <property type="entry name" value="GGTRANSPTASE"/>
</dbReference>
<evidence type="ECO:0000256" key="5">
    <source>
        <dbReference type="ARBA" id="ARBA00022801"/>
    </source>
</evidence>
<dbReference type="AlphaFoldDB" id="W6MEK2"/>
<evidence type="ECO:0000256" key="6">
    <source>
        <dbReference type="ARBA" id="ARBA00023145"/>
    </source>
</evidence>
<dbReference type="Proteomes" id="UP000035760">
    <property type="component" value="Unassembled WGS sequence"/>
</dbReference>
<evidence type="ECO:0000256" key="2">
    <source>
        <dbReference type="ARBA" id="ARBA00001089"/>
    </source>
</evidence>
<keyword evidence="5 11" id="KW-0378">Hydrolase</keyword>
<evidence type="ECO:0000313" key="13">
    <source>
        <dbReference type="Proteomes" id="UP000035760"/>
    </source>
</evidence>
<sequence length="599" mass="63734">MRSRRDRSPVFLPPEISMPRWPSSVRPPARLLGGVAALLLSLGAVAGGTEPALFDTRDRIHPVHARHGLVVAQEALASQVGLAVLRGGGHAADAAVAVGFALAVTLPQAGNLGGGGFLLVYDDGKKQTEAIDFRETAPAAVGRDFYLNERGEVDEARIRHSHQAAGVPGTVAGLALAHARHGRLPWRSLLEPAIRLAEQGFPVGPELARSLREARERMAPWPASAKAFFKPDGSAYSPGETLLQPDLAASLKLIAEEGSRAFYEGEIARKLVADMQEHRGAIIADDLRGYRAVIRAPVRGTYRGYEIASMPPPSSGGVHLVQILNVLETWSLGDLGHNGAATIHRLAEATKLAYADRSEYLGDPDFAKVPVAGLTSKAYARELAARIDPNRAKPAAQIKPGQPHRFESEQTTHYSVVDRDGNAVAVTYTLNFPYGSGIVAAGTGILLNNEMDDFAAKPGVPNAYGLIGGDANAVGPGKRPLSSMAPTLVFKDGRLVLVAGSPGGSRIITAVLQVLSNVIDHRLNLAEATVAPRVHHQWSPDELRVEEGLSPDTVRLLESLGHKVVIREAMGDTQSILRAPEGWYGFSDTRQPGGLAAGY</sequence>
<reference evidence="12" key="2">
    <citation type="submission" date="2014-03" db="EMBL/GenBank/DDBJ databases">
        <title>Candidatus Competibacter-lineage genomes retrieved from metagenomes reveal functional metabolic diversity.</title>
        <authorList>
            <person name="McIlroy S.J."/>
            <person name="Albertsen M."/>
            <person name="Andresen E.K."/>
            <person name="Saunders A.M."/>
            <person name="Kristiansen R."/>
            <person name="Stokholm-Bjerregaard M."/>
            <person name="Nielsen K.L."/>
            <person name="Nielsen P.H."/>
        </authorList>
    </citation>
    <scope>NUCLEOTIDE SEQUENCE</scope>
    <source>
        <strain evidence="12">Run_A_D11</strain>
    </source>
</reference>
<dbReference type="InterPro" id="IPR029055">
    <property type="entry name" value="Ntn_hydrolases_N"/>
</dbReference>
<dbReference type="GO" id="GO:0006751">
    <property type="term" value="P:glutathione catabolic process"/>
    <property type="evidence" value="ECO:0007669"/>
    <property type="project" value="UniProtKB-UniRule"/>
</dbReference>
<keyword evidence="6 11" id="KW-0865">Zymogen</keyword>
<dbReference type="InterPro" id="IPR051792">
    <property type="entry name" value="GGT_bact"/>
</dbReference>
<comment type="similarity">
    <text evidence="3 11">Belongs to the gamma-glutamyltransferase family.</text>
</comment>
<dbReference type="InterPro" id="IPR000101">
    <property type="entry name" value="GGT_peptidase"/>
</dbReference>
<keyword evidence="13" id="KW-1185">Reference proteome</keyword>
<dbReference type="NCBIfam" id="TIGR00066">
    <property type="entry name" value="g_glut_trans"/>
    <property type="match status" value="1"/>
</dbReference>
<dbReference type="Gene3D" id="3.60.20.40">
    <property type="match status" value="1"/>
</dbReference>
<dbReference type="EC" id="3.4.19.13" evidence="11"/>
<dbReference type="Pfam" id="PF01019">
    <property type="entry name" value="G_glu_transpept"/>
    <property type="match status" value="1"/>
</dbReference>
<dbReference type="PANTHER" id="PTHR43199">
    <property type="entry name" value="GLUTATHIONE HYDROLASE"/>
    <property type="match status" value="1"/>
</dbReference>
<organism evidence="12 13">
    <name type="scientific">Candidatus Competibacter denitrificans Run_A_D11</name>
    <dbReference type="NCBI Taxonomy" id="1400863"/>
    <lineage>
        <taxon>Bacteria</taxon>
        <taxon>Pseudomonadati</taxon>
        <taxon>Pseudomonadota</taxon>
        <taxon>Gammaproteobacteria</taxon>
        <taxon>Candidatus Competibacteraceae</taxon>
        <taxon>Candidatus Competibacter</taxon>
    </lineage>
</organism>
<proteinExistence type="inferred from homology"/>
<comment type="catalytic activity">
    <reaction evidence="8 11">
        <text>an N-terminal (5-L-glutamyl)-[peptide] + an alpha-amino acid = 5-L-glutamyl amino acid + an N-terminal L-alpha-aminoacyl-[peptide]</text>
        <dbReference type="Rhea" id="RHEA:23904"/>
        <dbReference type="Rhea" id="RHEA-COMP:9780"/>
        <dbReference type="Rhea" id="RHEA-COMP:9795"/>
        <dbReference type="ChEBI" id="CHEBI:77644"/>
        <dbReference type="ChEBI" id="CHEBI:78597"/>
        <dbReference type="ChEBI" id="CHEBI:78599"/>
        <dbReference type="ChEBI" id="CHEBI:78608"/>
        <dbReference type="EC" id="2.3.2.2"/>
    </reaction>
</comment>
<dbReference type="InterPro" id="IPR043138">
    <property type="entry name" value="GGT_lsub"/>
</dbReference>
<evidence type="ECO:0000256" key="8">
    <source>
        <dbReference type="ARBA" id="ARBA00047417"/>
    </source>
</evidence>
<evidence type="ECO:0000256" key="9">
    <source>
        <dbReference type="PIRSR" id="PIRSR600101-1"/>
    </source>
</evidence>
<evidence type="ECO:0000256" key="1">
    <source>
        <dbReference type="ARBA" id="ARBA00001049"/>
    </source>
</evidence>
<evidence type="ECO:0000313" key="12">
    <source>
        <dbReference type="EMBL" id="CDI04758.1"/>
    </source>
</evidence>
<comment type="caution">
    <text evidence="12">The sequence shown here is derived from an EMBL/GenBank/DDBJ whole genome shotgun (WGS) entry which is preliminary data.</text>
</comment>
<feature type="binding site" evidence="10">
    <location>
        <begin position="482"/>
        <end position="483"/>
    </location>
    <ligand>
        <name>L-glutamate</name>
        <dbReference type="ChEBI" id="CHEBI:29985"/>
    </ligand>
</feature>
<dbReference type="EMBL" id="CBTJ020000118">
    <property type="protein sequence ID" value="CDI04758.1"/>
    <property type="molecule type" value="Genomic_DNA"/>
</dbReference>
<reference evidence="12" key="1">
    <citation type="submission" date="2013-07" db="EMBL/GenBank/DDBJ databases">
        <authorList>
            <person name="McIlroy S."/>
        </authorList>
    </citation>
    <scope>NUCLEOTIDE SEQUENCE [LARGE SCALE GENOMIC DNA]</scope>
    <source>
        <strain evidence="12">Run_A_D11</strain>
    </source>
</reference>
<keyword evidence="4 11" id="KW-0808">Transferase</keyword>
<evidence type="ECO:0000256" key="7">
    <source>
        <dbReference type="ARBA" id="ARBA00023315"/>
    </source>
</evidence>
<feature type="binding site" evidence="10">
    <location>
        <begin position="429"/>
        <end position="431"/>
    </location>
    <ligand>
        <name>L-glutamate</name>
        <dbReference type="ChEBI" id="CHEBI:29985"/>
    </ligand>
</feature>
<comment type="subunit">
    <text evidence="11">This enzyme consists of two polypeptide chains, which are synthesized in precursor form from a single polypeptide.</text>
</comment>
<keyword evidence="11" id="KW-0317">Glutathione biosynthesis</keyword>
<dbReference type="GO" id="GO:0006750">
    <property type="term" value="P:glutathione biosynthetic process"/>
    <property type="evidence" value="ECO:0007669"/>
    <property type="project" value="UniProtKB-KW"/>
</dbReference>
<name>W6MEK2_9GAMM</name>
<feature type="binding site" evidence="10">
    <location>
        <position position="504"/>
    </location>
    <ligand>
        <name>L-glutamate</name>
        <dbReference type="ChEBI" id="CHEBI:29985"/>
    </ligand>
</feature>
<evidence type="ECO:0000256" key="4">
    <source>
        <dbReference type="ARBA" id="ARBA00022679"/>
    </source>
</evidence>
<comment type="pathway">
    <text evidence="11">Sulfur metabolism; glutathione metabolism.</text>
</comment>
<comment type="catalytic activity">
    <reaction evidence="2 11">
        <text>glutathione + H2O = L-cysteinylglycine + L-glutamate</text>
        <dbReference type="Rhea" id="RHEA:28807"/>
        <dbReference type="ChEBI" id="CHEBI:15377"/>
        <dbReference type="ChEBI" id="CHEBI:29985"/>
        <dbReference type="ChEBI" id="CHEBI:57925"/>
        <dbReference type="ChEBI" id="CHEBI:61694"/>
        <dbReference type="EC" id="3.4.19.13"/>
    </reaction>
</comment>
<feature type="active site" description="Nucleophile" evidence="9">
    <location>
        <position position="411"/>
    </location>
</feature>
<comment type="catalytic activity">
    <reaction evidence="1 11">
        <text>an S-substituted glutathione + H2O = an S-substituted L-cysteinylglycine + L-glutamate</text>
        <dbReference type="Rhea" id="RHEA:59468"/>
        <dbReference type="ChEBI" id="CHEBI:15377"/>
        <dbReference type="ChEBI" id="CHEBI:29985"/>
        <dbReference type="ChEBI" id="CHEBI:90779"/>
        <dbReference type="ChEBI" id="CHEBI:143103"/>
        <dbReference type="EC" id="3.4.19.13"/>
    </reaction>
</comment>
<evidence type="ECO:0000256" key="3">
    <source>
        <dbReference type="ARBA" id="ARBA00009381"/>
    </source>
</evidence>
<feature type="binding site" evidence="10">
    <location>
        <position position="134"/>
    </location>
    <ligand>
        <name>L-glutamate</name>
        <dbReference type="ChEBI" id="CHEBI:29985"/>
    </ligand>
</feature>
<dbReference type="GO" id="GO:0103068">
    <property type="term" value="F:leukotriene C4 gamma-glutamyl transferase activity"/>
    <property type="evidence" value="ECO:0007669"/>
    <property type="project" value="UniProtKB-EC"/>
</dbReference>